<proteinExistence type="inferred from homology"/>
<dbReference type="PIRSF" id="PIRSF016521">
    <property type="entry name" value="Acyl-CoA_hydro"/>
    <property type="match status" value="1"/>
</dbReference>
<sequence length="445" mass="48737">MSAVRSFITRVGMPKLLTVTPTSSLLDSKVAIRATGLEANSRVTIRSVLEQETKTGLAKYEAHGHYIADDRGVVSLPDQISLGGTYTGTEAMGLFLSIQPSLGQRLGNRFVVKDIRNPMVVNLSLYCGHLNMETLQTAEPEATATAQKWYMSKDVEKIPVHSGSLRGSLFKPTGPGPFPGVIDMHGSVGGLIEIRAAMLASHGLASYALPYFNYGDLPSHMWNLELEYFKEAVDWMADQPFVRPEGIGMVGISTGGQNALATVSHFPEKVKAVVSISGCHVQNIFPMTLKGQPLPFVEFDSAGIEPSEKIDGAKETFDSYKGIYDVKENDDSVFKLENAPNCHFLFICGEDDAVWDSCHYAQEAMHRLARHGCHNYQLLSYPNTGHLMDVPYIPASTVAYSPFIRCPLNQGGTVVGTAKATEDYWPKIIRFLHAHCGRGNYGSKL</sequence>
<dbReference type="Gene3D" id="2.60.40.2240">
    <property type="entry name" value="Acyl-CoA thioester hydrolase/BAAT N-terminal domain"/>
    <property type="match status" value="1"/>
</dbReference>
<dbReference type="Proteomes" id="UP000694845">
    <property type="component" value="Unplaced"/>
</dbReference>
<dbReference type="RefSeq" id="XP_022094719.1">
    <property type="nucleotide sequence ID" value="XM_022239027.1"/>
</dbReference>
<feature type="active site" description="Charge relay system" evidence="2">
    <location>
        <position position="253"/>
    </location>
</feature>
<dbReference type="Gene3D" id="3.40.50.1820">
    <property type="entry name" value="alpha/beta hydrolase"/>
    <property type="match status" value="1"/>
</dbReference>
<comment type="similarity">
    <text evidence="1">Belongs to the C/M/P thioester hydrolase family.</text>
</comment>
<feature type="domain" description="Acyl-CoA thioester hydrolase/bile acid-CoA amino acid N-acetyltransferase" evidence="3">
    <location>
        <begin position="27"/>
        <end position="161"/>
    </location>
</feature>
<gene>
    <name evidence="6" type="primary">LOC110981446</name>
</gene>
<feature type="domain" description="BAAT/Acyl-CoA thioester hydrolase C-terminal" evidence="4">
    <location>
        <begin position="225"/>
        <end position="436"/>
    </location>
</feature>
<dbReference type="GeneID" id="110981446"/>
<feature type="active site" description="Charge relay system" evidence="2">
    <location>
        <position position="352"/>
    </location>
</feature>
<dbReference type="FunFam" id="3.40.50.1820:FF:000024">
    <property type="entry name" value="acyl-coenzyme A thioesterase 4"/>
    <property type="match status" value="1"/>
</dbReference>
<feature type="active site" description="Charge relay system" evidence="2">
    <location>
        <position position="386"/>
    </location>
</feature>
<dbReference type="PANTHER" id="PTHR10824:SF4">
    <property type="entry name" value="ACYL-COENZYME A THIOESTERASE 1-LIKE"/>
    <property type="match status" value="1"/>
</dbReference>
<evidence type="ECO:0000256" key="1">
    <source>
        <dbReference type="ARBA" id="ARBA00006538"/>
    </source>
</evidence>
<dbReference type="Pfam" id="PF08840">
    <property type="entry name" value="BAAT_C"/>
    <property type="match status" value="1"/>
</dbReference>
<evidence type="ECO:0000256" key="2">
    <source>
        <dbReference type="PIRSR" id="PIRSR016521-1"/>
    </source>
</evidence>
<evidence type="ECO:0000313" key="6">
    <source>
        <dbReference type="RefSeq" id="XP_022094719.1"/>
    </source>
</evidence>
<protein>
    <submittedName>
        <fullName evidence="6">Acyl-coenzyme A amino acid N-acyltransferase 2-like</fullName>
    </submittedName>
</protein>
<reference evidence="6" key="1">
    <citation type="submission" date="2025-08" db="UniProtKB">
        <authorList>
            <consortium name="RefSeq"/>
        </authorList>
    </citation>
    <scope>IDENTIFICATION</scope>
</reference>
<accession>A0A8B7YN75</accession>
<keyword evidence="5" id="KW-1185">Reference proteome</keyword>
<dbReference type="GO" id="GO:0006637">
    <property type="term" value="P:acyl-CoA metabolic process"/>
    <property type="evidence" value="ECO:0007669"/>
    <property type="project" value="InterPro"/>
</dbReference>
<dbReference type="OMA" id="SEINDYW"/>
<evidence type="ECO:0000259" key="3">
    <source>
        <dbReference type="Pfam" id="PF04775"/>
    </source>
</evidence>
<organism evidence="5 6">
    <name type="scientific">Acanthaster planci</name>
    <name type="common">Crown-of-thorns starfish</name>
    <dbReference type="NCBI Taxonomy" id="133434"/>
    <lineage>
        <taxon>Eukaryota</taxon>
        <taxon>Metazoa</taxon>
        <taxon>Echinodermata</taxon>
        <taxon>Eleutherozoa</taxon>
        <taxon>Asterozoa</taxon>
        <taxon>Asteroidea</taxon>
        <taxon>Valvatacea</taxon>
        <taxon>Valvatida</taxon>
        <taxon>Acanthasteridae</taxon>
        <taxon>Acanthaster</taxon>
    </lineage>
</organism>
<dbReference type="GO" id="GO:0006631">
    <property type="term" value="P:fatty acid metabolic process"/>
    <property type="evidence" value="ECO:0007669"/>
    <property type="project" value="TreeGrafter"/>
</dbReference>
<evidence type="ECO:0000259" key="4">
    <source>
        <dbReference type="Pfam" id="PF08840"/>
    </source>
</evidence>
<dbReference type="InterPro" id="IPR029058">
    <property type="entry name" value="AB_hydrolase_fold"/>
</dbReference>
<dbReference type="InterPro" id="IPR006862">
    <property type="entry name" value="Thio_Ohase/aa_AcTrfase"/>
</dbReference>
<dbReference type="AlphaFoldDB" id="A0A8B7YN75"/>
<dbReference type="Pfam" id="PF04775">
    <property type="entry name" value="Bile_Hydr_Trans"/>
    <property type="match status" value="1"/>
</dbReference>
<name>A0A8B7YN75_ACAPL</name>
<dbReference type="InterPro" id="IPR042490">
    <property type="entry name" value="Thio_Ohase/BAAT_N"/>
</dbReference>
<dbReference type="SUPFAM" id="SSF53474">
    <property type="entry name" value="alpha/beta-Hydrolases"/>
    <property type="match status" value="1"/>
</dbReference>
<dbReference type="KEGG" id="aplc:110981446"/>
<dbReference type="InterPro" id="IPR014940">
    <property type="entry name" value="BAAT_C"/>
</dbReference>
<dbReference type="GO" id="GO:0047617">
    <property type="term" value="F:fatty acyl-CoA hydrolase activity"/>
    <property type="evidence" value="ECO:0007669"/>
    <property type="project" value="TreeGrafter"/>
</dbReference>
<dbReference type="PANTHER" id="PTHR10824">
    <property type="entry name" value="ACYL-COENZYME A THIOESTERASE-RELATED"/>
    <property type="match status" value="1"/>
</dbReference>
<dbReference type="InterPro" id="IPR016662">
    <property type="entry name" value="Acyl-CoA_thioEstase_long-chain"/>
</dbReference>
<evidence type="ECO:0000313" key="5">
    <source>
        <dbReference type="Proteomes" id="UP000694845"/>
    </source>
</evidence>
<dbReference type="OrthoDB" id="6347013at2759"/>